<keyword evidence="7" id="KW-0963">Cytoplasm</keyword>
<proteinExistence type="inferred from homology"/>
<reference evidence="11 12" key="1">
    <citation type="submission" date="2011-09" db="EMBL/GenBank/DDBJ databases">
        <title>The draft genome of Treponema saccharophilum DSM 2985.</title>
        <authorList>
            <consortium name="US DOE Joint Genome Institute (JGI-PGF)"/>
            <person name="Lucas S."/>
            <person name="Copeland A."/>
            <person name="Lapidus A."/>
            <person name="Glavina del Rio T."/>
            <person name="Dalin E."/>
            <person name="Tice H."/>
            <person name="Bruce D."/>
            <person name="Goodwin L."/>
            <person name="Pitluck S."/>
            <person name="Peters L."/>
            <person name="Kyrpides N."/>
            <person name="Mavromatis K."/>
            <person name="Ivanova N."/>
            <person name="Markowitz V."/>
            <person name="Cheng J.-F."/>
            <person name="Hugenholtz P."/>
            <person name="Woyke T."/>
            <person name="Wu D."/>
            <person name="Gronow S."/>
            <person name="Wellnitz S."/>
            <person name="Brambilla E."/>
            <person name="Klenk H.-P."/>
            <person name="Eisen J.A."/>
        </authorList>
    </citation>
    <scope>NUCLEOTIDE SEQUENCE [LARGE SCALE GENOMIC DNA]</scope>
    <source>
        <strain evidence="11 12">DSM 2985</strain>
    </source>
</reference>
<feature type="binding site" evidence="7 10">
    <location>
        <position position="42"/>
    </location>
    <ligand>
        <name>Mg(2+)</name>
        <dbReference type="ChEBI" id="CHEBI:18420"/>
    </ligand>
</feature>
<feature type="binding site" evidence="7 9">
    <location>
        <begin position="42"/>
        <end position="43"/>
    </location>
    <ligand>
        <name>3-methyl-2-oxobutanoate</name>
        <dbReference type="ChEBI" id="CHEBI:11851"/>
    </ligand>
</feature>
<dbReference type="GO" id="GO:0003864">
    <property type="term" value="F:3-methyl-2-oxobutanoate hydroxymethyltransferase activity"/>
    <property type="evidence" value="ECO:0007669"/>
    <property type="project" value="UniProtKB-UniRule"/>
</dbReference>
<comment type="similarity">
    <text evidence="2 7">Belongs to the PanB family.</text>
</comment>
<protein>
    <recommendedName>
        <fullName evidence="7">3-methyl-2-oxobutanoate hydroxymethyltransferase</fullName>
        <ecNumber evidence="7">2.1.2.11</ecNumber>
    </recommendedName>
    <alternativeName>
        <fullName evidence="7">Ketopantoate hydroxymethyltransferase</fullName>
        <shortName evidence="7">KPHMT</shortName>
    </alternativeName>
</protein>
<organism evidence="11 12">
    <name type="scientific">Treponema saccharophilum DSM 2985</name>
    <dbReference type="NCBI Taxonomy" id="907348"/>
    <lineage>
        <taxon>Bacteria</taxon>
        <taxon>Pseudomonadati</taxon>
        <taxon>Spirochaetota</taxon>
        <taxon>Spirochaetia</taxon>
        <taxon>Spirochaetales</taxon>
        <taxon>Treponemataceae</taxon>
        <taxon>Treponema</taxon>
    </lineage>
</organism>
<dbReference type="Proteomes" id="UP000003571">
    <property type="component" value="Unassembled WGS sequence"/>
</dbReference>
<dbReference type="GO" id="GO:0032259">
    <property type="term" value="P:methylation"/>
    <property type="evidence" value="ECO:0007669"/>
    <property type="project" value="UniProtKB-KW"/>
</dbReference>
<keyword evidence="7 10" id="KW-0460">Magnesium</keyword>
<accession>H7EI57</accession>
<comment type="subunit">
    <text evidence="3 7">Homodecamer; pentamer of dimers.</text>
</comment>
<dbReference type="PANTHER" id="PTHR20881:SF0">
    <property type="entry name" value="3-METHYL-2-OXOBUTANOATE HYDROXYMETHYLTRANSFERASE"/>
    <property type="match status" value="1"/>
</dbReference>
<dbReference type="GO" id="GO:0015940">
    <property type="term" value="P:pantothenate biosynthetic process"/>
    <property type="evidence" value="ECO:0007669"/>
    <property type="project" value="UniProtKB-UniRule"/>
</dbReference>
<sequence length="260" mass="27829">MTILDFGARKKEGRKISMVTCYDSTFAKIIDGTDIDTILIGDSCSMVMHGEQTTIPATIEWMAEHTRSVRNGTGKFILADMPFLSTRRGIEHATECAGKLLQAGANAVKIEGVFGQEDVLRHLVMSGIPVMAHLGLTPQFYQAFGGHKMQGKTEEAAAKIKEEALLAQEIGCFSVLMECIPQAVASDITSSLSVATIGIGAGCGCDGQVLVLQDMLGMSGFKPKFVKQYMDGLSLMRGALNSYAAEVACGNFPSAEFISK</sequence>
<evidence type="ECO:0000256" key="4">
    <source>
        <dbReference type="ARBA" id="ARBA00022655"/>
    </source>
</evidence>
<evidence type="ECO:0000256" key="9">
    <source>
        <dbReference type="PIRSR" id="PIRSR000388-2"/>
    </source>
</evidence>
<comment type="cofactor">
    <cofactor evidence="7 10">
        <name>Mg(2+)</name>
        <dbReference type="ChEBI" id="CHEBI:18420"/>
    </cofactor>
    <text evidence="7 10">Binds 1 Mg(2+) ion per subunit.</text>
</comment>
<evidence type="ECO:0000313" key="11">
    <source>
        <dbReference type="EMBL" id="EIC02736.1"/>
    </source>
</evidence>
<feature type="binding site" evidence="7 9">
    <location>
        <position position="80"/>
    </location>
    <ligand>
        <name>3-methyl-2-oxobutanoate</name>
        <dbReference type="ChEBI" id="CHEBI:11851"/>
    </ligand>
</feature>
<dbReference type="Pfam" id="PF02548">
    <property type="entry name" value="Pantoate_transf"/>
    <property type="match status" value="1"/>
</dbReference>
<dbReference type="PIRSF" id="PIRSF000388">
    <property type="entry name" value="Pantoate_hydroxy_MeTrfase"/>
    <property type="match status" value="1"/>
</dbReference>
<keyword evidence="5 7" id="KW-0808">Transferase</keyword>
<dbReference type="OrthoDB" id="9781789at2"/>
<feature type="active site" description="Proton acceptor" evidence="7 8">
    <location>
        <position position="178"/>
    </location>
</feature>
<comment type="function">
    <text evidence="6 7">Catalyzes the reversible reaction in which hydroxymethyl group from 5,10-methylenetetrahydrofolate is transferred onto alpha-ketoisovalerate to form ketopantoate.</text>
</comment>
<evidence type="ECO:0000256" key="5">
    <source>
        <dbReference type="ARBA" id="ARBA00022679"/>
    </source>
</evidence>
<dbReference type="CDD" id="cd06557">
    <property type="entry name" value="KPHMT-like"/>
    <property type="match status" value="1"/>
</dbReference>
<dbReference type="SUPFAM" id="SSF51621">
    <property type="entry name" value="Phosphoenolpyruvate/pyruvate domain"/>
    <property type="match status" value="1"/>
</dbReference>
<comment type="subcellular location">
    <subcellularLocation>
        <location evidence="7">Cytoplasm</location>
    </subcellularLocation>
</comment>
<dbReference type="EMBL" id="AGRW01000034">
    <property type="protein sequence ID" value="EIC02736.1"/>
    <property type="molecule type" value="Genomic_DNA"/>
</dbReference>
<keyword evidence="4 7" id="KW-0566">Pantothenate biosynthesis</keyword>
<dbReference type="GO" id="GO:0000287">
    <property type="term" value="F:magnesium ion binding"/>
    <property type="evidence" value="ECO:0007669"/>
    <property type="project" value="TreeGrafter"/>
</dbReference>
<dbReference type="GO" id="GO:0005737">
    <property type="term" value="C:cytoplasm"/>
    <property type="evidence" value="ECO:0007669"/>
    <property type="project" value="UniProtKB-SubCell"/>
</dbReference>
<evidence type="ECO:0000313" key="12">
    <source>
        <dbReference type="Proteomes" id="UP000003571"/>
    </source>
</evidence>
<dbReference type="PATRIC" id="fig|907348.3.peg.491"/>
<feature type="binding site" evidence="7 10">
    <location>
        <position position="80"/>
    </location>
    <ligand>
        <name>Mg(2+)</name>
        <dbReference type="ChEBI" id="CHEBI:18420"/>
    </ligand>
</feature>
<dbReference type="HAMAP" id="MF_00156">
    <property type="entry name" value="PanB"/>
    <property type="match status" value="1"/>
</dbReference>
<evidence type="ECO:0000256" key="1">
    <source>
        <dbReference type="ARBA" id="ARBA00005033"/>
    </source>
</evidence>
<dbReference type="STRING" id="907348.TresaDRAFT_2231"/>
<keyword evidence="12" id="KW-1185">Reference proteome</keyword>
<dbReference type="GO" id="GO:0008168">
    <property type="term" value="F:methyltransferase activity"/>
    <property type="evidence" value="ECO:0007669"/>
    <property type="project" value="UniProtKB-KW"/>
</dbReference>
<evidence type="ECO:0000256" key="3">
    <source>
        <dbReference type="ARBA" id="ARBA00011424"/>
    </source>
</evidence>
<comment type="catalytic activity">
    <reaction evidence="7">
        <text>(6R)-5,10-methylene-5,6,7,8-tetrahydrofolate + 3-methyl-2-oxobutanoate + H2O = 2-dehydropantoate + (6S)-5,6,7,8-tetrahydrofolate</text>
        <dbReference type="Rhea" id="RHEA:11824"/>
        <dbReference type="ChEBI" id="CHEBI:11561"/>
        <dbReference type="ChEBI" id="CHEBI:11851"/>
        <dbReference type="ChEBI" id="CHEBI:15377"/>
        <dbReference type="ChEBI" id="CHEBI:15636"/>
        <dbReference type="ChEBI" id="CHEBI:57453"/>
        <dbReference type="EC" id="2.1.2.11"/>
    </reaction>
</comment>
<dbReference type="Gene3D" id="3.20.20.60">
    <property type="entry name" value="Phosphoenolpyruvate-binding domains"/>
    <property type="match status" value="1"/>
</dbReference>
<feature type="binding site" evidence="7 10">
    <location>
        <position position="111"/>
    </location>
    <ligand>
        <name>Mg(2+)</name>
        <dbReference type="ChEBI" id="CHEBI:18420"/>
    </ligand>
</feature>
<name>H7EI57_9SPIR</name>
<gene>
    <name evidence="7" type="primary">panB</name>
    <name evidence="11" type="ORF">TresaDRAFT_2231</name>
</gene>
<dbReference type="FunFam" id="3.20.20.60:FF:000003">
    <property type="entry name" value="3-methyl-2-oxobutanoate hydroxymethyltransferase"/>
    <property type="match status" value="1"/>
</dbReference>
<feature type="binding site" evidence="7 9">
    <location>
        <position position="109"/>
    </location>
    <ligand>
        <name>3-methyl-2-oxobutanoate</name>
        <dbReference type="ChEBI" id="CHEBI:11851"/>
    </ligand>
</feature>
<dbReference type="AlphaFoldDB" id="H7EI57"/>
<dbReference type="InterPro" id="IPR040442">
    <property type="entry name" value="Pyrv_kinase-like_dom_sf"/>
</dbReference>
<evidence type="ECO:0000256" key="2">
    <source>
        <dbReference type="ARBA" id="ARBA00008676"/>
    </source>
</evidence>
<dbReference type="InterPro" id="IPR015813">
    <property type="entry name" value="Pyrv/PenolPyrv_kinase-like_dom"/>
</dbReference>
<dbReference type="EC" id="2.1.2.11" evidence="7"/>
<keyword evidence="11" id="KW-0489">Methyltransferase</keyword>
<keyword evidence="7 10" id="KW-0479">Metal-binding</keyword>
<dbReference type="RefSeq" id="WP_002702517.1">
    <property type="nucleotide sequence ID" value="NZ_AGRW01000034.1"/>
</dbReference>
<evidence type="ECO:0000256" key="8">
    <source>
        <dbReference type="PIRSR" id="PIRSR000388-1"/>
    </source>
</evidence>
<evidence type="ECO:0000256" key="10">
    <source>
        <dbReference type="PIRSR" id="PIRSR000388-3"/>
    </source>
</evidence>
<evidence type="ECO:0000256" key="7">
    <source>
        <dbReference type="HAMAP-Rule" id="MF_00156"/>
    </source>
</evidence>
<dbReference type="NCBIfam" id="NF001452">
    <property type="entry name" value="PRK00311.1"/>
    <property type="match status" value="1"/>
</dbReference>
<dbReference type="UniPathway" id="UPA00028">
    <property type="reaction ID" value="UER00003"/>
</dbReference>
<comment type="pathway">
    <text evidence="1 7">Cofactor biosynthesis; (R)-pantothenate biosynthesis; (R)-pantoate from 3-methyl-2-oxobutanoate: step 1/2.</text>
</comment>
<comment type="caution">
    <text evidence="11">The sequence shown here is derived from an EMBL/GenBank/DDBJ whole genome shotgun (WGS) entry which is preliminary data.</text>
</comment>
<dbReference type="eggNOG" id="COG0413">
    <property type="taxonomic scope" value="Bacteria"/>
</dbReference>
<evidence type="ECO:0000256" key="6">
    <source>
        <dbReference type="ARBA" id="ARBA00056497"/>
    </source>
</evidence>
<dbReference type="PANTHER" id="PTHR20881">
    <property type="entry name" value="3-METHYL-2-OXOBUTANOATE HYDROXYMETHYLTRANSFERASE"/>
    <property type="match status" value="1"/>
</dbReference>
<dbReference type="InterPro" id="IPR003700">
    <property type="entry name" value="Pantoate_hydroxy_MeTrfase"/>
</dbReference>
<dbReference type="NCBIfam" id="TIGR00222">
    <property type="entry name" value="panB"/>
    <property type="match status" value="1"/>
</dbReference>